<reference evidence="1" key="1">
    <citation type="submission" date="2024-09" db="EMBL/GenBank/DDBJ databases">
        <title>Draft Genome Sequences of Neofusicoccum parvum.</title>
        <authorList>
            <person name="Ashida A."/>
            <person name="Camagna M."/>
            <person name="Tanaka A."/>
            <person name="Takemoto D."/>
        </authorList>
    </citation>
    <scope>NUCLEOTIDE SEQUENCE</scope>
    <source>
        <strain evidence="1">PPO83</strain>
    </source>
</reference>
<sequence length="294" mass="29204">MQSRILSFSLLAASALAQTPPNFSPSTDVTLDATFDSNSTTPAFFVNGGVFARNATQTAPQLFLPANTTFANGTQPPTFLILMVDPDAPSPQDNSRGEILHWIQPSARLSRSVESVTGPNGTSLAMLSATDDEAIVPYAGPAPPSVGPHRYIIMLFRQPSADGFELPDQFAQYADGAQRQNFNASAFVAAAGLADPIAATYFLVGNGTTGNGSATYTGDDAAAGIGGNTTSSSGGGASASGSASPSGDASETGGSSASGTASGAAATQSSGSGAERLGVGALVGAVAGAMVLLG</sequence>
<name>A0ACB5SNI6_9PEZI</name>
<gene>
    <name evidence="1" type="primary">g10619</name>
    <name evidence="1" type="ORF">NpPPO83_00010619</name>
</gene>
<keyword evidence="2" id="KW-1185">Reference proteome</keyword>
<organism evidence="1 2">
    <name type="scientific">Neofusicoccum parvum</name>
    <dbReference type="NCBI Taxonomy" id="310453"/>
    <lineage>
        <taxon>Eukaryota</taxon>
        <taxon>Fungi</taxon>
        <taxon>Dikarya</taxon>
        <taxon>Ascomycota</taxon>
        <taxon>Pezizomycotina</taxon>
        <taxon>Dothideomycetes</taxon>
        <taxon>Dothideomycetes incertae sedis</taxon>
        <taxon>Botryosphaeriales</taxon>
        <taxon>Botryosphaeriaceae</taxon>
        <taxon>Neofusicoccum</taxon>
    </lineage>
</organism>
<evidence type="ECO:0000313" key="1">
    <source>
        <dbReference type="EMBL" id="GME48437.1"/>
    </source>
</evidence>
<dbReference type="EMBL" id="BSXG01000141">
    <property type="protein sequence ID" value="GME48437.1"/>
    <property type="molecule type" value="Genomic_DNA"/>
</dbReference>
<accession>A0ACB5SNI6</accession>
<evidence type="ECO:0000313" key="2">
    <source>
        <dbReference type="Proteomes" id="UP001165186"/>
    </source>
</evidence>
<comment type="caution">
    <text evidence="1">The sequence shown here is derived from an EMBL/GenBank/DDBJ whole genome shotgun (WGS) entry which is preliminary data.</text>
</comment>
<protein>
    <submittedName>
        <fullName evidence="1">Phosphatidylethanolamine-binding protein PEBP</fullName>
    </submittedName>
</protein>
<proteinExistence type="predicted"/>
<dbReference type="Proteomes" id="UP001165186">
    <property type="component" value="Unassembled WGS sequence"/>
</dbReference>